<sequence length="100" mass="11458">MNPESVLREEDNSLLELQIEVEDISCTWGCEEGEYESSIPSEWTKGEKNSEEEWMVEESIFDNANGNQGGLRGEQEVIGERRMEEKEMEAEEGKPENVKS</sequence>
<proteinExistence type="predicted"/>
<accession>A0ACB9DHS9</accession>
<reference evidence="1 2" key="2">
    <citation type="journal article" date="2022" name="Mol. Ecol. Resour.">
        <title>The genomes of chicory, endive, great burdock and yacon provide insights into Asteraceae paleo-polyploidization history and plant inulin production.</title>
        <authorList>
            <person name="Fan W."/>
            <person name="Wang S."/>
            <person name="Wang H."/>
            <person name="Wang A."/>
            <person name="Jiang F."/>
            <person name="Liu H."/>
            <person name="Zhao H."/>
            <person name="Xu D."/>
            <person name="Zhang Y."/>
        </authorList>
    </citation>
    <scope>NUCLEOTIDE SEQUENCE [LARGE SCALE GENOMIC DNA]</scope>
    <source>
        <strain evidence="2">cv. Niubang</strain>
    </source>
</reference>
<evidence type="ECO:0000313" key="1">
    <source>
        <dbReference type="EMBL" id="KAI3746085.1"/>
    </source>
</evidence>
<protein>
    <submittedName>
        <fullName evidence="1">Uncharacterized protein</fullName>
    </submittedName>
</protein>
<reference evidence="2" key="1">
    <citation type="journal article" date="2022" name="Mol. Ecol. Resour.">
        <title>The genomes of chicory, endive, great burdock and yacon provide insights into Asteraceae palaeo-polyploidization history and plant inulin production.</title>
        <authorList>
            <person name="Fan W."/>
            <person name="Wang S."/>
            <person name="Wang H."/>
            <person name="Wang A."/>
            <person name="Jiang F."/>
            <person name="Liu H."/>
            <person name="Zhao H."/>
            <person name="Xu D."/>
            <person name="Zhang Y."/>
        </authorList>
    </citation>
    <scope>NUCLEOTIDE SEQUENCE [LARGE SCALE GENOMIC DNA]</scope>
    <source>
        <strain evidence="2">cv. Niubang</strain>
    </source>
</reference>
<comment type="caution">
    <text evidence="1">The sequence shown here is derived from an EMBL/GenBank/DDBJ whole genome shotgun (WGS) entry which is preliminary data.</text>
</comment>
<dbReference type="Proteomes" id="UP001055879">
    <property type="component" value="Linkage Group LG03"/>
</dbReference>
<gene>
    <name evidence="1" type="ORF">L6452_08506</name>
</gene>
<organism evidence="1 2">
    <name type="scientific">Arctium lappa</name>
    <name type="common">Greater burdock</name>
    <name type="synonym">Lappa major</name>
    <dbReference type="NCBI Taxonomy" id="4217"/>
    <lineage>
        <taxon>Eukaryota</taxon>
        <taxon>Viridiplantae</taxon>
        <taxon>Streptophyta</taxon>
        <taxon>Embryophyta</taxon>
        <taxon>Tracheophyta</taxon>
        <taxon>Spermatophyta</taxon>
        <taxon>Magnoliopsida</taxon>
        <taxon>eudicotyledons</taxon>
        <taxon>Gunneridae</taxon>
        <taxon>Pentapetalae</taxon>
        <taxon>asterids</taxon>
        <taxon>campanulids</taxon>
        <taxon>Asterales</taxon>
        <taxon>Asteraceae</taxon>
        <taxon>Carduoideae</taxon>
        <taxon>Cardueae</taxon>
        <taxon>Arctiinae</taxon>
        <taxon>Arctium</taxon>
    </lineage>
</organism>
<dbReference type="EMBL" id="CM042049">
    <property type="protein sequence ID" value="KAI3746085.1"/>
    <property type="molecule type" value="Genomic_DNA"/>
</dbReference>
<name>A0ACB9DHS9_ARCLA</name>
<evidence type="ECO:0000313" key="2">
    <source>
        <dbReference type="Proteomes" id="UP001055879"/>
    </source>
</evidence>
<keyword evidence="2" id="KW-1185">Reference proteome</keyword>